<dbReference type="InterPro" id="IPR011060">
    <property type="entry name" value="RibuloseP-bd_barrel"/>
</dbReference>
<sequence length="221" mass="23256">MECILAMDLKDGAVVHGAKGKRETYAPLNWGLAASAEPMAYLADMQPEYLYIADLDRICGVGDHDRIVRDLAGMVRRCYVDRGCRSPADLMDGVVNVIGTETAGEDLAGYAGCYLSVDIKDGRVIPSGEAPLSVLERADALPFAGCILLHISGVGTGCGLPTDLEDLRAAYSGRLLWGGGVAGVRDLDTLEGAGFDGAIVATGVHRGTIPLAWLREGQTCS</sequence>
<reference evidence="2 3" key="1">
    <citation type="submission" date="2020-06" db="EMBL/GenBank/DDBJ databases">
        <title>Methanofollis fontis sp. nov., a methanogen isolated from marine sediments near a cold seep at Four-Way Closure Ridge offshore southwestern Taiwan.</title>
        <authorList>
            <person name="Chen S.-C."/>
            <person name="Teng N.-H."/>
            <person name="Lin Y.-S."/>
            <person name="Lai M.-C."/>
            <person name="Chen H.-H."/>
            <person name="Wang C.-C."/>
        </authorList>
    </citation>
    <scope>NUCLEOTIDE SEQUENCE [LARGE SCALE GENOMIC DNA]</scope>
    <source>
        <strain evidence="2 3">DSM 2702</strain>
    </source>
</reference>
<accession>A0A7K4HLB9</accession>
<name>A0A7K4HLB9_9EURY</name>
<evidence type="ECO:0000313" key="2">
    <source>
        <dbReference type="EMBL" id="NVO66053.1"/>
    </source>
</evidence>
<evidence type="ECO:0000313" key="3">
    <source>
        <dbReference type="Proteomes" id="UP000570823"/>
    </source>
</evidence>
<organism evidence="2 3">
    <name type="scientific">Methanofollis tationis</name>
    <dbReference type="NCBI Taxonomy" id="81417"/>
    <lineage>
        <taxon>Archaea</taxon>
        <taxon>Methanobacteriati</taxon>
        <taxon>Methanobacteriota</taxon>
        <taxon>Stenosarchaea group</taxon>
        <taxon>Methanomicrobia</taxon>
        <taxon>Methanomicrobiales</taxon>
        <taxon>Methanomicrobiaceae</taxon>
        <taxon>Methanofollis</taxon>
    </lineage>
</organism>
<dbReference type="Pfam" id="PF00977">
    <property type="entry name" value="His_biosynth"/>
    <property type="match status" value="1"/>
</dbReference>
<dbReference type="InterPro" id="IPR006062">
    <property type="entry name" value="His_biosynth"/>
</dbReference>
<dbReference type="InterPro" id="IPR013785">
    <property type="entry name" value="Aldolase_TIM"/>
</dbReference>
<dbReference type="EMBL" id="JABXWR010000001">
    <property type="protein sequence ID" value="NVO66053.1"/>
    <property type="molecule type" value="Genomic_DNA"/>
</dbReference>
<keyword evidence="3" id="KW-1185">Reference proteome</keyword>
<keyword evidence="1" id="KW-0368">Histidine biosynthesis</keyword>
<protein>
    <submittedName>
        <fullName evidence="2">Nickel transporter</fullName>
    </submittedName>
</protein>
<dbReference type="RefSeq" id="WP_176787661.1">
    <property type="nucleotide sequence ID" value="NZ_JABXWR010000001.1"/>
</dbReference>
<dbReference type="SUPFAM" id="SSF51366">
    <property type="entry name" value="Ribulose-phoshate binding barrel"/>
    <property type="match status" value="1"/>
</dbReference>
<comment type="similarity">
    <text evidence="1">Belongs to the HisA/HisF family.</text>
</comment>
<dbReference type="OrthoDB" id="146815at2157"/>
<gene>
    <name evidence="2" type="ORF">HWN36_01685</name>
</gene>
<proteinExistence type="inferred from homology"/>
<dbReference type="AlphaFoldDB" id="A0A7K4HLB9"/>
<comment type="caution">
    <text evidence="2">The sequence shown here is derived from an EMBL/GenBank/DDBJ whole genome shotgun (WGS) entry which is preliminary data.</text>
</comment>
<keyword evidence="1" id="KW-0028">Amino-acid biosynthesis</keyword>
<evidence type="ECO:0000256" key="1">
    <source>
        <dbReference type="RuleBase" id="RU003657"/>
    </source>
</evidence>
<dbReference type="Gene3D" id="3.20.20.70">
    <property type="entry name" value="Aldolase class I"/>
    <property type="match status" value="1"/>
</dbReference>
<dbReference type="Proteomes" id="UP000570823">
    <property type="component" value="Unassembled WGS sequence"/>
</dbReference>
<dbReference type="GO" id="GO:0000105">
    <property type="term" value="P:L-histidine biosynthetic process"/>
    <property type="evidence" value="ECO:0007669"/>
    <property type="project" value="UniProtKB-KW"/>
</dbReference>